<feature type="transmembrane region" description="Helical" evidence="5">
    <location>
        <begin position="375"/>
        <end position="394"/>
    </location>
</feature>
<dbReference type="AlphaFoldDB" id="V9KFE9"/>
<evidence type="ECO:0000313" key="7">
    <source>
        <dbReference type="Ensembl" id="ENSCMIP00000030662.1"/>
    </source>
</evidence>
<feature type="repeat" description="ANK" evidence="3">
    <location>
        <begin position="135"/>
        <end position="167"/>
    </location>
</feature>
<keyword evidence="5" id="KW-0812">Transmembrane</keyword>
<evidence type="ECO:0000256" key="5">
    <source>
        <dbReference type="SAM" id="Phobius"/>
    </source>
</evidence>
<dbReference type="Pfam" id="PF00023">
    <property type="entry name" value="Ank"/>
    <property type="match status" value="1"/>
</dbReference>
<keyword evidence="5" id="KW-0472">Membrane</keyword>
<accession>V9KFE9</accession>
<dbReference type="STRING" id="7868.ENSCMIP00000030662"/>
<reference evidence="7" key="4">
    <citation type="submission" date="2025-05" db="UniProtKB">
        <authorList>
            <consortium name="Ensembl"/>
        </authorList>
    </citation>
    <scope>IDENTIFICATION</scope>
</reference>
<dbReference type="Proteomes" id="UP000314986">
    <property type="component" value="Unassembled WGS sequence"/>
</dbReference>
<evidence type="ECO:0000313" key="8">
    <source>
        <dbReference type="Proteomes" id="UP000314986"/>
    </source>
</evidence>
<feature type="region of interest" description="Disordered" evidence="4">
    <location>
        <begin position="1"/>
        <end position="32"/>
    </location>
</feature>
<dbReference type="InterPro" id="IPR002110">
    <property type="entry name" value="Ankyrin_rpt"/>
</dbReference>
<proteinExistence type="evidence at transcript level"/>
<evidence type="ECO:0000256" key="3">
    <source>
        <dbReference type="PROSITE-ProRule" id="PRU00023"/>
    </source>
</evidence>
<dbReference type="PROSITE" id="PS50088">
    <property type="entry name" value="ANK_REPEAT"/>
    <property type="match status" value="2"/>
</dbReference>
<feature type="transmembrane region" description="Helical" evidence="5">
    <location>
        <begin position="258"/>
        <end position="278"/>
    </location>
</feature>
<dbReference type="GeneTree" id="ENSGT00910000144630"/>
<organism evidence="6">
    <name type="scientific">Callorhinchus milii</name>
    <name type="common">Ghost shark</name>
    <dbReference type="NCBI Taxonomy" id="7868"/>
    <lineage>
        <taxon>Eukaryota</taxon>
        <taxon>Metazoa</taxon>
        <taxon>Chordata</taxon>
        <taxon>Craniata</taxon>
        <taxon>Vertebrata</taxon>
        <taxon>Chondrichthyes</taxon>
        <taxon>Holocephali</taxon>
        <taxon>Chimaeriformes</taxon>
        <taxon>Callorhinchidae</taxon>
        <taxon>Callorhinchus</taxon>
    </lineage>
</organism>
<evidence type="ECO:0000256" key="2">
    <source>
        <dbReference type="ARBA" id="ARBA00023043"/>
    </source>
</evidence>
<keyword evidence="2 3" id="KW-0040">ANK repeat</keyword>
<dbReference type="EMBL" id="JW863997">
    <property type="protein sequence ID" value="AFO96514.1"/>
    <property type="molecule type" value="mRNA"/>
</dbReference>
<keyword evidence="8" id="KW-1185">Reference proteome</keyword>
<dbReference type="SUPFAM" id="SSF48403">
    <property type="entry name" value="Ankyrin repeat"/>
    <property type="match status" value="1"/>
</dbReference>
<dbReference type="Ensembl" id="ENSCMIT00000031129.1">
    <property type="protein sequence ID" value="ENSCMIP00000030662.1"/>
    <property type="gene ID" value="ENSCMIG00000013192.1"/>
</dbReference>
<dbReference type="SMART" id="SM00248">
    <property type="entry name" value="ANK"/>
    <property type="match status" value="5"/>
</dbReference>
<dbReference type="OMA" id="CARSVEC"/>
<keyword evidence="5" id="KW-1133">Transmembrane helix</keyword>
<feature type="transmembrane region" description="Helical" evidence="5">
    <location>
        <begin position="499"/>
        <end position="526"/>
    </location>
</feature>
<dbReference type="Gene3D" id="1.25.40.20">
    <property type="entry name" value="Ankyrin repeat-containing domain"/>
    <property type="match status" value="1"/>
</dbReference>
<keyword evidence="1" id="KW-0677">Repeat</keyword>
<evidence type="ECO:0000256" key="4">
    <source>
        <dbReference type="SAM" id="MobiDB-lite"/>
    </source>
</evidence>
<feature type="transmembrane region" description="Helical" evidence="5">
    <location>
        <begin position="442"/>
        <end position="464"/>
    </location>
</feature>
<feature type="repeat" description="ANK" evidence="3">
    <location>
        <begin position="102"/>
        <end position="134"/>
    </location>
</feature>
<reference evidence="8" key="2">
    <citation type="journal article" date="2007" name="PLoS Biol.">
        <title>Survey sequencing and comparative analysis of the elephant shark (Callorhinchus milii) genome.</title>
        <authorList>
            <person name="Venkatesh B."/>
            <person name="Kirkness E.F."/>
            <person name="Loh Y.H."/>
            <person name="Halpern A.L."/>
            <person name="Lee A.P."/>
            <person name="Johnson J."/>
            <person name="Dandona N."/>
            <person name="Viswanathan L.D."/>
            <person name="Tay A."/>
            <person name="Venter J.C."/>
            <person name="Strausberg R.L."/>
            <person name="Brenner S."/>
        </authorList>
    </citation>
    <scope>NUCLEOTIDE SEQUENCE [LARGE SCALE GENOMIC DNA]</scope>
</reference>
<reference evidence="6 8" key="3">
    <citation type="journal article" date="2014" name="Nature">
        <title>Elephant shark genome provides unique insights into gnathostome evolution.</title>
        <authorList>
            <consortium name="International Elephant Shark Genome Sequencing Consortium"/>
            <person name="Venkatesh B."/>
            <person name="Lee A.P."/>
            <person name="Ravi V."/>
            <person name="Maurya A.K."/>
            <person name="Lian M.M."/>
            <person name="Swann J.B."/>
            <person name="Ohta Y."/>
            <person name="Flajnik M.F."/>
            <person name="Sutoh Y."/>
            <person name="Kasahara M."/>
            <person name="Hoon S."/>
            <person name="Gangu V."/>
            <person name="Roy S.W."/>
            <person name="Irimia M."/>
            <person name="Korzh V."/>
            <person name="Kondrychyn I."/>
            <person name="Lim Z.W."/>
            <person name="Tay B.H."/>
            <person name="Tohari S."/>
            <person name="Kong K.W."/>
            <person name="Ho S."/>
            <person name="Lorente-Galdos B."/>
            <person name="Quilez J."/>
            <person name="Marques-Bonet T."/>
            <person name="Raney B.J."/>
            <person name="Ingham P.W."/>
            <person name="Tay A."/>
            <person name="Hillier L.W."/>
            <person name="Minx P."/>
            <person name="Boehm T."/>
            <person name="Wilson R.K."/>
            <person name="Brenner S."/>
            <person name="Warren W.C."/>
        </authorList>
    </citation>
    <scope>NUCLEOTIDE SEQUENCE</scope>
    <source>
        <tissue evidence="6">Testis</tissue>
    </source>
</reference>
<evidence type="ECO:0000313" key="6">
    <source>
        <dbReference type="EMBL" id="AFO96514.1"/>
    </source>
</evidence>
<feature type="transmembrane region" description="Helical" evidence="5">
    <location>
        <begin position="290"/>
        <end position="309"/>
    </location>
</feature>
<reference evidence="8" key="1">
    <citation type="journal article" date="2006" name="Science">
        <title>Ancient noncoding elements conserved in the human genome.</title>
        <authorList>
            <person name="Venkatesh B."/>
            <person name="Kirkness E.F."/>
            <person name="Loh Y.H."/>
            <person name="Halpern A.L."/>
            <person name="Lee A.P."/>
            <person name="Johnson J."/>
            <person name="Dandona N."/>
            <person name="Viswanathan L.D."/>
            <person name="Tay A."/>
            <person name="Venter J.C."/>
            <person name="Strausberg R.L."/>
            <person name="Brenner S."/>
        </authorList>
    </citation>
    <scope>NUCLEOTIDE SEQUENCE [LARGE SCALE GENOMIC DNA]</scope>
</reference>
<evidence type="ECO:0000256" key="1">
    <source>
        <dbReference type="ARBA" id="ARBA00022737"/>
    </source>
</evidence>
<name>V9KFE9_CALMI</name>
<protein>
    <submittedName>
        <fullName evidence="6">Calcium transporter 2</fullName>
    </submittedName>
    <submittedName>
        <fullName evidence="7">Uncharacterized LOC103188515</fullName>
    </submittedName>
</protein>
<dbReference type="InterPro" id="IPR036770">
    <property type="entry name" value="Ankyrin_rpt-contain_sf"/>
</dbReference>
<dbReference type="Pfam" id="PF12796">
    <property type="entry name" value="Ank_2"/>
    <property type="match status" value="1"/>
</dbReference>
<dbReference type="PANTHER" id="PTHR24198">
    <property type="entry name" value="ANKYRIN REPEAT AND PROTEIN KINASE DOMAIN-CONTAINING PROTEIN"/>
    <property type="match status" value="1"/>
</dbReference>
<sequence>MASSNPHIADQSEVEYNSPENTNPDDDPQNVDSVKQNVLHEAAYGDTAKLVQLIRSQQINVNDCDAQGRTTVHILAARNNVDVLEILAKENDVDLDTKTFEDLQAPIHYAAKHNSLCTLLYLCENGANIEARDQRARTPLFLAVEYGHTKATRLLLQYNVDFRTVDASGQSILSLMIMNMPDVAEECLDKLIYHNPTTQRSYYYLKCLEPIYNKSLQGVYSRRPMQFIVQYELYNLAKHPIVQKFVNIKWKIYGVMEMWLLLVANLIFVTSWTLFIFLNTVRKIELNKQVLIYLFYGAFCIFEVVFMITQDIYRFLDIKRVFNTWKKQQEQSFTYELKYCNPASPKDQEYLKNKLTELSRMKPYYHLTLWKILEWLLYLTLLFMALIEFASFILRDKRLKESITEPFALVIIPLWLYNIKFFRPFRFFGIFIQLLQKTLPIFVKYLFIFAQIFLALTLSIFFVTEVQFEDYKILDILLLTMFGKIVLDKSESSYLKIIYPILTFILSALLVGFGGILCNNLFIAMLSQVVSGYRTQINLEADVTMERLKILVRRDQNISFYHDRLISHFFICKMCTPLEIYQNTEANTSLLQHLKKSCTAIAKHDNICRLWRERVGQMKWRGWSCMKSACRSPVGP</sequence>
<dbReference type="PANTHER" id="PTHR24198:SF165">
    <property type="entry name" value="ANKYRIN REPEAT-CONTAINING PROTEIN-RELATED"/>
    <property type="match status" value="1"/>
</dbReference>
<dbReference type="PROSITE" id="PS50297">
    <property type="entry name" value="ANK_REP_REGION"/>
    <property type="match status" value="2"/>
</dbReference>